<reference evidence="1 2" key="1">
    <citation type="submission" date="2014-06" db="EMBL/GenBank/DDBJ databases">
        <authorList>
            <person name="Urmite Genomes Urmite Genomes"/>
        </authorList>
    </citation>
    <scope>NUCLEOTIDE SEQUENCE [LARGE SCALE GENOMIC DNA]</scope>
</reference>
<protein>
    <submittedName>
        <fullName evidence="1">Uncharacterized protein</fullName>
    </submittedName>
</protein>
<dbReference type="EMBL" id="CCSB01000002">
    <property type="protein sequence ID" value="CDZ77285.1"/>
    <property type="molecule type" value="Genomic_DNA"/>
</dbReference>
<dbReference type="AlphaFoldDB" id="A0A078KS48"/>
<keyword evidence="2" id="KW-1185">Reference proteome</keyword>
<proteinExistence type="predicted"/>
<gene>
    <name evidence="1" type="ORF">BN59_01568</name>
</gene>
<evidence type="ECO:0000313" key="1">
    <source>
        <dbReference type="EMBL" id="CDZ77285.1"/>
    </source>
</evidence>
<dbReference type="Proteomes" id="UP000044071">
    <property type="component" value="Unassembled WGS sequence"/>
</dbReference>
<accession>A0A078KS48</accession>
<name>A0A078KS48_9GAMM</name>
<evidence type="ECO:0000313" key="2">
    <source>
        <dbReference type="Proteomes" id="UP000044071"/>
    </source>
</evidence>
<sequence length="83" mass="9713">MSGFYRVVVSGNAEYEEAYCHGTYETKANYVFEKLTFLKSIRTLASVHKRNSHIDYMACSPLEEHETLVRFLYSLFHGLQQQK</sequence>
<organism evidence="1 2">
    <name type="scientific">Legionella massiliensis</name>
    <dbReference type="NCBI Taxonomy" id="1034943"/>
    <lineage>
        <taxon>Bacteria</taxon>
        <taxon>Pseudomonadati</taxon>
        <taxon>Pseudomonadota</taxon>
        <taxon>Gammaproteobacteria</taxon>
        <taxon>Legionellales</taxon>
        <taxon>Legionellaceae</taxon>
        <taxon>Legionella</taxon>
    </lineage>
</organism>
<dbReference type="RefSeq" id="WP_043873853.1">
    <property type="nucleotide sequence ID" value="NZ_CCVW01000002.1"/>
</dbReference>